<evidence type="ECO:0000313" key="6">
    <source>
        <dbReference type="Proteomes" id="UP000245014"/>
    </source>
</evidence>
<dbReference type="Pfam" id="PF04970">
    <property type="entry name" value="LRAT"/>
    <property type="match status" value="1"/>
</dbReference>
<dbReference type="AlphaFoldDB" id="A0A2U2C3L7"/>
<dbReference type="RefSeq" id="WP_109158155.1">
    <property type="nucleotide sequence ID" value="NZ_QEYI01000001.1"/>
</dbReference>
<keyword evidence="2" id="KW-0378">Hydrolase</keyword>
<evidence type="ECO:0000256" key="1">
    <source>
        <dbReference type="ARBA" id="ARBA00022679"/>
    </source>
</evidence>
<comment type="caution">
    <text evidence="5">The sequence shown here is derived from an EMBL/GenBank/DDBJ whole genome shotgun (WGS) entry which is preliminary data.</text>
</comment>
<organism evidence="5 6">
    <name type="scientific">Aliarcobacter skirrowii</name>
    <dbReference type="NCBI Taxonomy" id="28200"/>
    <lineage>
        <taxon>Bacteria</taxon>
        <taxon>Pseudomonadati</taxon>
        <taxon>Campylobacterota</taxon>
        <taxon>Epsilonproteobacteria</taxon>
        <taxon>Campylobacterales</taxon>
        <taxon>Arcobacteraceae</taxon>
        <taxon>Aliarcobacter</taxon>
    </lineage>
</organism>
<dbReference type="GO" id="GO:0016410">
    <property type="term" value="F:N-acyltransferase activity"/>
    <property type="evidence" value="ECO:0007669"/>
    <property type="project" value="TreeGrafter"/>
</dbReference>
<dbReference type="EMBL" id="QEYI01000001">
    <property type="protein sequence ID" value="PWE23563.1"/>
    <property type="molecule type" value="Genomic_DNA"/>
</dbReference>
<dbReference type="Proteomes" id="UP000245014">
    <property type="component" value="Unassembled WGS sequence"/>
</dbReference>
<dbReference type="PANTHER" id="PTHR13943:SF77">
    <property type="entry name" value="LRAT DOMAIN-CONTAINING PROTEIN"/>
    <property type="match status" value="1"/>
</dbReference>
<evidence type="ECO:0000313" key="5">
    <source>
        <dbReference type="EMBL" id="PWE23563.1"/>
    </source>
</evidence>
<dbReference type="GO" id="GO:0004623">
    <property type="term" value="F:phospholipase A2 activity"/>
    <property type="evidence" value="ECO:0007669"/>
    <property type="project" value="TreeGrafter"/>
</dbReference>
<keyword evidence="3" id="KW-0443">Lipid metabolism</keyword>
<reference evidence="5 6" key="1">
    <citation type="submission" date="2018-05" db="EMBL/GenBank/DDBJ databases">
        <title>Antimicrobial susceptibility testing and genomic analysis of Arcobacter skirrowii strains and one Arcobacter butzleri isolated from German poultry farms.</title>
        <authorList>
            <person name="Haenel I."/>
            <person name="Hotzel H."/>
            <person name="Tomaso H."/>
            <person name="Busch A."/>
        </authorList>
    </citation>
    <scope>NUCLEOTIDE SEQUENCE [LARGE SCALE GENOMIC DNA]</scope>
    <source>
        <strain evidence="6">v</strain>
    </source>
</reference>
<name>A0A2U2C3L7_9BACT</name>
<dbReference type="PANTHER" id="PTHR13943">
    <property type="entry name" value="HRAS-LIKE SUPPRESSOR - RELATED"/>
    <property type="match status" value="1"/>
</dbReference>
<dbReference type="Gene3D" id="3.90.1720.10">
    <property type="entry name" value="endopeptidase domain like (from Nostoc punctiforme)"/>
    <property type="match status" value="1"/>
</dbReference>
<dbReference type="GO" id="GO:0070292">
    <property type="term" value="P:N-acylphosphatidylethanolamine metabolic process"/>
    <property type="evidence" value="ECO:0007669"/>
    <property type="project" value="TreeGrafter"/>
</dbReference>
<dbReference type="PROSITE" id="PS51934">
    <property type="entry name" value="LRAT"/>
    <property type="match status" value="1"/>
</dbReference>
<keyword evidence="1" id="KW-0808">Transferase</keyword>
<evidence type="ECO:0000256" key="3">
    <source>
        <dbReference type="ARBA" id="ARBA00023098"/>
    </source>
</evidence>
<evidence type="ECO:0000259" key="4">
    <source>
        <dbReference type="PROSITE" id="PS51934"/>
    </source>
</evidence>
<sequence length="309" mass="36811">MNYLSNDFDREKYKQYILQKYISDFLDGIYDTNELRITNAIKEQIMLPNFGDHVVTKRSLYTHHGIYIGDKKVIQYSGYAIGFNLLDTAPNITDKRSPVEVVSWNDFTQGKNYWVEKHNDSKYTKEEIVSRAFSRIDEREYNLFFNNCEHFVNWCIYNHVSSRQWRKILRFIFPIKTEAYHIGKALLSYTNGNINEEKLKNELLCSFKDLDEFYNNSIIVKESKRRRDKAEKICGLVIPMLEEIRMELKDYMDKYFLERSLILNKSFNKISSNNYDEIREGLDEINSLYGKKSNYLTVDNIKSILLNKK</sequence>
<proteinExistence type="predicted"/>
<dbReference type="InterPro" id="IPR007053">
    <property type="entry name" value="LRAT_dom"/>
</dbReference>
<accession>A0A2U2C3L7</accession>
<gene>
    <name evidence="5" type="ORF">DF188_02510</name>
</gene>
<dbReference type="GO" id="GO:0005737">
    <property type="term" value="C:cytoplasm"/>
    <property type="evidence" value="ECO:0007669"/>
    <property type="project" value="TreeGrafter"/>
</dbReference>
<evidence type="ECO:0000256" key="2">
    <source>
        <dbReference type="ARBA" id="ARBA00022801"/>
    </source>
</evidence>
<dbReference type="InterPro" id="IPR051496">
    <property type="entry name" value="H-rev107_PLA/AT"/>
</dbReference>
<feature type="domain" description="LRAT" evidence="4">
    <location>
        <begin position="53"/>
        <end position="164"/>
    </location>
</feature>
<dbReference type="GO" id="GO:0008970">
    <property type="term" value="F:phospholipase A1 activity"/>
    <property type="evidence" value="ECO:0007669"/>
    <property type="project" value="TreeGrafter"/>
</dbReference>
<protein>
    <recommendedName>
        <fullName evidence="4">LRAT domain-containing protein</fullName>
    </recommendedName>
</protein>